<evidence type="ECO:0000313" key="6">
    <source>
        <dbReference type="Proteomes" id="UP001187471"/>
    </source>
</evidence>
<reference evidence="5" key="1">
    <citation type="submission" date="2022-12" db="EMBL/GenBank/DDBJ databases">
        <title>Draft genome assemblies for two species of Escallonia (Escalloniales).</title>
        <authorList>
            <person name="Chanderbali A."/>
            <person name="Dervinis C."/>
            <person name="Anghel I."/>
            <person name="Soltis D."/>
            <person name="Soltis P."/>
            <person name="Zapata F."/>
        </authorList>
    </citation>
    <scope>NUCLEOTIDE SEQUENCE</scope>
    <source>
        <strain evidence="5">UCBG92.1500</strain>
        <tissue evidence="5">Leaf</tissue>
    </source>
</reference>
<dbReference type="GO" id="GO:0006914">
    <property type="term" value="P:autophagy"/>
    <property type="evidence" value="ECO:0007669"/>
    <property type="project" value="InterPro"/>
</dbReference>
<comment type="caution">
    <text evidence="5">The sequence shown here is derived from an EMBL/GenBank/DDBJ whole genome shotgun (WGS) entry which is preliminary data.</text>
</comment>
<feature type="domain" description="BCAS3 WD40" evidence="4">
    <location>
        <begin position="101"/>
        <end position="500"/>
    </location>
</feature>
<feature type="domain" description="BCAS3" evidence="3">
    <location>
        <begin position="636"/>
        <end position="774"/>
    </location>
</feature>
<evidence type="ECO:0008006" key="7">
    <source>
        <dbReference type="Google" id="ProtNLM"/>
    </source>
</evidence>
<gene>
    <name evidence="5" type="ORF">RJ640_013367</name>
</gene>
<dbReference type="FunFam" id="2.130.10.10:FF:000782">
    <property type="entry name" value="Autophagy-related protein 18h"/>
    <property type="match status" value="1"/>
</dbReference>
<dbReference type="PANTHER" id="PTHR13268:SF12">
    <property type="entry name" value="AUTOPHAGY-RELATED PROTEIN 18H"/>
    <property type="match status" value="1"/>
</dbReference>
<feature type="region of interest" description="Disordered" evidence="2">
    <location>
        <begin position="975"/>
        <end position="1010"/>
    </location>
</feature>
<dbReference type="InterPro" id="IPR048382">
    <property type="entry name" value="BCAS3_WD40"/>
</dbReference>
<feature type="compositionally biased region" description="Low complexity" evidence="2">
    <location>
        <begin position="1"/>
        <end position="10"/>
    </location>
</feature>
<dbReference type="AlphaFoldDB" id="A0AA88QVX7"/>
<dbReference type="EMBL" id="JAVXUO010001996">
    <property type="protein sequence ID" value="KAK2977388.1"/>
    <property type="molecule type" value="Genomic_DNA"/>
</dbReference>
<dbReference type="SMART" id="SM00320">
    <property type="entry name" value="WD40"/>
    <property type="match status" value="3"/>
</dbReference>
<sequence>MRKSLNSNSNNKDKSRDKTANGIIPNSFRFISTCIKTVSSNVRSAGASVSGSISGDSDEHQKDQVSLISKRSSYKLSVFSMAKQVLWACFDQLELDSSHAKRVLLLGYSNGFQVLDVEDASNVSEVVSRRDDPVTFLQMQPIPAKSEGREGFRMSHPLLMVVASDETRGSGPIQSGRDGYIESQMGNLVLSPTAVRFYSLRSHNYVHVLRFRSTVYMVRCSPQIVAVGLAAQIYCFDSLTLENKFSVLTYPVPQLGGQGLVGVNIGFGPMDVGPRWLAYASNNPLLSNTGRLSPKSLSPSPGVSPSTSPGSGNLVARYAMESSKQLASGLLNLGDMGYKSFSKYYHELLPDGSNSPVSSHSSWKAGRAAAHSTESDTAGMVVVKDFASRAVVSQFRAHTSPISALCFDPSGTLLVTASIYGNNINIFRIMPSCSQNGSGTRSYDWSSSHVHLYKLHRGMTSAVIQDICFSHYSQWIAIVSSRGTCHIFILSPFGGETGLQMQNSHVDGSNLLPILTVPWWSTSSFMINQSFSPPPPAPITLSVVSRIKNVNTGWLNTVSNAASSAAGKQPVPSGGVAAVFHRSIRQNSQPVRSNVKALENLLVYSPSGYVIQYDLLPSVGGEQGESPLRTGTVSLVQMQEEDLRVKVEPVQWWDVCRRADWPEREEIIYGTTLGSQDAAEGLMYTCDYEDDVGGEKDLVKPHERSNWYLSNAEVQMRTGRIPVWQKSKIYFYTMCPAGYEEQNHYDVHMGGEVEIEKIPAHEIEIRQKDLLPVFNRFHRIHSDWSDGRGIGGGRYSSSSSYSDGVKGKFQEDASISHAKLVSPSSSRAGSSRTPAVMHGLEQTNTVKSYPLIFPTENGNDEVERPSFIIASTSLNRRSFSGVDASFSPESSGTPISSLEESYVANCSSSGQLSTGATIVGEAHSSSSVITSEVSNTSSNRSDLSMNILDEGPVHEDMQDTLDFGQYFQEGYCKASSHDKRQESTEAVTDVDSSSSPCDKEKCEEDGDSDDMLGGVFSFSEEGGEFKQFYLILLSLGRR</sequence>
<dbReference type="Pfam" id="PF21034">
    <property type="entry name" value="BCAS3_WD40"/>
    <property type="match status" value="1"/>
</dbReference>
<dbReference type="GO" id="GO:0042594">
    <property type="term" value="P:response to starvation"/>
    <property type="evidence" value="ECO:0007669"/>
    <property type="project" value="TreeGrafter"/>
</dbReference>
<dbReference type="InterPro" id="IPR022175">
    <property type="entry name" value="BCAS3_dom"/>
</dbReference>
<feature type="region of interest" description="Disordered" evidence="2">
    <location>
        <begin position="290"/>
        <end position="310"/>
    </location>
</feature>
<feature type="region of interest" description="Disordered" evidence="2">
    <location>
        <begin position="1"/>
        <end position="20"/>
    </location>
</feature>
<protein>
    <recommendedName>
        <fullName evidence="7">Autophagy-related protein 18h</fullName>
    </recommendedName>
</protein>
<dbReference type="Gene3D" id="2.130.10.10">
    <property type="entry name" value="YVTN repeat-like/Quinoprotein amine dehydrogenase"/>
    <property type="match status" value="1"/>
</dbReference>
<feature type="compositionally biased region" description="Low complexity" evidence="2">
    <location>
        <begin position="293"/>
        <end position="310"/>
    </location>
</feature>
<dbReference type="SUPFAM" id="SSF50978">
    <property type="entry name" value="WD40 repeat-like"/>
    <property type="match status" value="1"/>
</dbReference>
<dbReference type="InterPro" id="IPR036322">
    <property type="entry name" value="WD40_repeat_dom_sf"/>
</dbReference>
<dbReference type="Proteomes" id="UP001187471">
    <property type="component" value="Unassembled WGS sequence"/>
</dbReference>
<evidence type="ECO:0000256" key="1">
    <source>
        <dbReference type="ARBA" id="ARBA00004329"/>
    </source>
</evidence>
<dbReference type="InterPro" id="IPR045142">
    <property type="entry name" value="BCAS3-like"/>
</dbReference>
<organism evidence="5 6">
    <name type="scientific">Escallonia rubra</name>
    <dbReference type="NCBI Taxonomy" id="112253"/>
    <lineage>
        <taxon>Eukaryota</taxon>
        <taxon>Viridiplantae</taxon>
        <taxon>Streptophyta</taxon>
        <taxon>Embryophyta</taxon>
        <taxon>Tracheophyta</taxon>
        <taxon>Spermatophyta</taxon>
        <taxon>Magnoliopsida</taxon>
        <taxon>eudicotyledons</taxon>
        <taxon>Gunneridae</taxon>
        <taxon>Pentapetalae</taxon>
        <taxon>asterids</taxon>
        <taxon>campanulids</taxon>
        <taxon>Escalloniales</taxon>
        <taxon>Escalloniaceae</taxon>
        <taxon>Escallonia</taxon>
    </lineage>
</organism>
<evidence type="ECO:0000313" key="5">
    <source>
        <dbReference type="EMBL" id="KAK2977388.1"/>
    </source>
</evidence>
<dbReference type="InterPro" id="IPR001680">
    <property type="entry name" value="WD40_rpt"/>
</dbReference>
<proteinExistence type="predicted"/>
<evidence type="ECO:0000259" key="3">
    <source>
        <dbReference type="Pfam" id="PF12490"/>
    </source>
</evidence>
<keyword evidence="6" id="KW-1185">Reference proteome</keyword>
<dbReference type="InterPro" id="IPR015943">
    <property type="entry name" value="WD40/YVTN_repeat-like_dom_sf"/>
</dbReference>
<evidence type="ECO:0000259" key="4">
    <source>
        <dbReference type="Pfam" id="PF21034"/>
    </source>
</evidence>
<feature type="compositionally biased region" description="Polar residues" evidence="2">
    <location>
        <begin position="984"/>
        <end position="996"/>
    </location>
</feature>
<evidence type="ECO:0000256" key="2">
    <source>
        <dbReference type="SAM" id="MobiDB-lite"/>
    </source>
</evidence>
<comment type="subcellular location">
    <subcellularLocation>
        <location evidence="1">Preautophagosomal structure</location>
    </subcellularLocation>
</comment>
<dbReference type="PANTHER" id="PTHR13268">
    <property type="entry name" value="BREAST CARCINOMA AMPLIFIED SEQUENCE 3"/>
    <property type="match status" value="1"/>
</dbReference>
<dbReference type="Pfam" id="PF12490">
    <property type="entry name" value="BCAS3"/>
    <property type="match status" value="1"/>
</dbReference>
<accession>A0AA88QVX7</accession>
<name>A0AA88QVX7_9ASTE</name>
<dbReference type="GO" id="GO:0000407">
    <property type="term" value="C:phagophore assembly site"/>
    <property type="evidence" value="ECO:0007669"/>
    <property type="project" value="UniProtKB-SubCell"/>
</dbReference>